<organism evidence="2 3">
    <name type="scientific">Rehmannia glutinosa</name>
    <name type="common">Chinese foxglove</name>
    <dbReference type="NCBI Taxonomy" id="99300"/>
    <lineage>
        <taxon>Eukaryota</taxon>
        <taxon>Viridiplantae</taxon>
        <taxon>Streptophyta</taxon>
        <taxon>Embryophyta</taxon>
        <taxon>Tracheophyta</taxon>
        <taxon>Spermatophyta</taxon>
        <taxon>Magnoliopsida</taxon>
        <taxon>eudicotyledons</taxon>
        <taxon>Gunneridae</taxon>
        <taxon>Pentapetalae</taxon>
        <taxon>asterids</taxon>
        <taxon>lamiids</taxon>
        <taxon>Lamiales</taxon>
        <taxon>Orobanchaceae</taxon>
        <taxon>Rehmannieae</taxon>
        <taxon>Rehmannia</taxon>
    </lineage>
</organism>
<dbReference type="Proteomes" id="UP001318860">
    <property type="component" value="Unassembled WGS sequence"/>
</dbReference>
<comment type="caution">
    <text evidence="2">The sequence shown here is derived from an EMBL/GenBank/DDBJ whole genome shotgun (WGS) entry which is preliminary data.</text>
</comment>
<dbReference type="PANTHER" id="PTHR33232">
    <property type="entry name" value="PROTEIN SIEVE ELEMENT OCCLUSION B-LIKE"/>
    <property type="match status" value="1"/>
</dbReference>
<feature type="domain" description="Sieve element occlusion N-terminal" evidence="1">
    <location>
        <begin position="32"/>
        <end position="241"/>
    </location>
</feature>
<name>A0ABR0VLZ5_REHGL</name>
<dbReference type="EMBL" id="JABTTQ020001134">
    <property type="protein sequence ID" value="KAK6134800.1"/>
    <property type="molecule type" value="Genomic_DNA"/>
</dbReference>
<evidence type="ECO:0000313" key="3">
    <source>
        <dbReference type="Proteomes" id="UP001318860"/>
    </source>
</evidence>
<protein>
    <recommendedName>
        <fullName evidence="1">Sieve element occlusion N-terminal domain-containing protein</fullName>
    </recommendedName>
</protein>
<proteinExistence type="predicted"/>
<evidence type="ECO:0000313" key="2">
    <source>
        <dbReference type="EMBL" id="KAK6134800.1"/>
    </source>
</evidence>
<dbReference type="InterPro" id="IPR027942">
    <property type="entry name" value="SEO_N"/>
</dbReference>
<accession>A0ABR0VLZ5</accession>
<evidence type="ECO:0000259" key="1">
    <source>
        <dbReference type="Pfam" id="PF14576"/>
    </source>
</evidence>
<keyword evidence="3" id="KW-1185">Reference proteome</keyword>
<dbReference type="Pfam" id="PF14576">
    <property type="entry name" value="SEO_N"/>
    <property type="match status" value="1"/>
</dbReference>
<dbReference type="InterPro" id="IPR039299">
    <property type="entry name" value="SEOA"/>
</dbReference>
<sequence length="364" mass="40807">MSAANTLGLEGDSLYLDKQKFINLASTALPLPSDVEPDLRDLLDLVHVIMNQNTLSISESKVEAKPKRTTQRTDSGTRIISGVMQSYVSSIAQQIAHQDGKTDSDKTWKILESHPEIPLKTKAILAVVAFATMYGKVRLVALVQNSNQLARSITLLKQQPDIQGESDLTKWFDALNKVMKLTLDVSDRVMDMKETQLAVNNLENVIRTQMLLSTAVYRIINVVVICWSQVVTILIKHSRKEIISYLWVLDVWEREMNNKRLEIEGKSAKDLAPQLPTPDEQRPQALNLATRQTNGSCWLKLCQLLNLQSVKSQRQTKASYTRAHSLPDRLLVFSNANGGAGALSRDEEAVERETIVIHQSSHDN</sequence>
<gene>
    <name evidence="2" type="ORF">DH2020_031470</name>
</gene>
<reference evidence="2 3" key="1">
    <citation type="journal article" date="2021" name="Comput. Struct. Biotechnol. J.">
        <title>De novo genome assembly of the potent medicinal plant Rehmannia glutinosa using nanopore technology.</title>
        <authorList>
            <person name="Ma L."/>
            <person name="Dong C."/>
            <person name="Song C."/>
            <person name="Wang X."/>
            <person name="Zheng X."/>
            <person name="Niu Y."/>
            <person name="Chen S."/>
            <person name="Feng W."/>
        </authorList>
    </citation>
    <scope>NUCLEOTIDE SEQUENCE [LARGE SCALE GENOMIC DNA]</scope>
    <source>
        <strain evidence="2">DH-2019</strain>
    </source>
</reference>
<dbReference type="PANTHER" id="PTHR33232:SF20">
    <property type="entry name" value="PROTEIN SIEVE ELEMENT OCCLUSION B-LIKE"/>
    <property type="match status" value="1"/>
</dbReference>